<keyword evidence="2" id="KW-0472">Membrane</keyword>
<evidence type="ECO:0000256" key="2">
    <source>
        <dbReference type="SAM" id="Phobius"/>
    </source>
</evidence>
<sequence>METTSSPGGKPVADKQDDAPAPLRFARSLVKFLASQWLIIIFGLSCLLAYFFPEVASHGGTIRSEYSILYGAVAFIFLVSGMSLAPAKLRVNVTNWRLHVIVQGISFLVVPAIVLAVIHISIAAGALTSDIPSTPILIGMLATACIPTTIASNVVMTRNAGGDDAAAIISVVLGNVVGSFLSPLLIYAFMPSQRAFDDWRPASPATLGRMYGDVARQLGLSVLLPILVGQTLRWWKEDATVKVMQKLWLAKISSACLGLLVWATFSNAFHTGAIFRLSTPAILFNIFMNIALYMVYTVICFLAARPPKLLGAYVNPRLADSERGKKLPGFLRRIVTVKRMSREQTIAVCFCGAAKTTSLGIPLVTAMWAAADDLTRAYIQIPVLLYTVEQVFIAQMLVFVFKWYLRRGREMDETRHRARNGDETPQEGMIPDTEHRKD</sequence>
<accession>A0A8K0WXH1</accession>
<dbReference type="AlphaFoldDB" id="A0A8K0WXH1"/>
<feature type="transmembrane region" description="Helical" evidence="2">
    <location>
        <begin position="136"/>
        <end position="155"/>
    </location>
</feature>
<comment type="caution">
    <text evidence="3">The sequence shown here is derived from an EMBL/GenBank/DDBJ whole genome shotgun (WGS) entry which is preliminary data.</text>
</comment>
<feature type="transmembrane region" description="Helical" evidence="2">
    <location>
        <begin position="98"/>
        <end position="124"/>
    </location>
</feature>
<dbReference type="PANTHER" id="PTHR18640">
    <property type="entry name" value="SOLUTE CARRIER FAMILY 10 MEMBER 7"/>
    <property type="match status" value="1"/>
</dbReference>
<proteinExistence type="predicted"/>
<feature type="region of interest" description="Disordered" evidence="1">
    <location>
        <begin position="414"/>
        <end position="438"/>
    </location>
</feature>
<feature type="transmembrane region" description="Helical" evidence="2">
    <location>
        <begin position="346"/>
        <end position="371"/>
    </location>
</feature>
<dbReference type="PANTHER" id="PTHR18640:SF5">
    <property type="entry name" value="SODIUM_BILE ACID COTRANSPORTER 7"/>
    <property type="match status" value="1"/>
</dbReference>
<gene>
    <name evidence="3" type="ORF">B0I35DRAFT_473187</name>
</gene>
<dbReference type="OrthoDB" id="188035at2759"/>
<organism evidence="3 4">
    <name type="scientific">Stachybotrys elegans</name>
    <dbReference type="NCBI Taxonomy" id="80388"/>
    <lineage>
        <taxon>Eukaryota</taxon>
        <taxon>Fungi</taxon>
        <taxon>Dikarya</taxon>
        <taxon>Ascomycota</taxon>
        <taxon>Pezizomycotina</taxon>
        <taxon>Sordariomycetes</taxon>
        <taxon>Hypocreomycetidae</taxon>
        <taxon>Hypocreales</taxon>
        <taxon>Stachybotryaceae</taxon>
        <taxon>Stachybotrys</taxon>
    </lineage>
</organism>
<dbReference type="Gene3D" id="1.20.1530.20">
    <property type="match status" value="1"/>
</dbReference>
<keyword evidence="4" id="KW-1185">Reference proteome</keyword>
<dbReference type="Pfam" id="PF13593">
    <property type="entry name" value="SBF_like"/>
    <property type="match status" value="1"/>
</dbReference>
<dbReference type="InterPro" id="IPR038770">
    <property type="entry name" value="Na+/solute_symporter_sf"/>
</dbReference>
<feature type="transmembrane region" description="Helical" evidence="2">
    <location>
        <begin position="32"/>
        <end position="52"/>
    </location>
</feature>
<dbReference type="Proteomes" id="UP000813444">
    <property type="component" value="Unassembled WGS sequence"/>
</dbReference>
<keyword evidence="2" id="KW-0812">Transmembrane</keyword>
<feature type="transmembrane region" description="Helical" evidence="2">
    <location>
        <begin position="247"/>
        <end position="269"/>
    </location>
</feature>
<evidence type="ECO:0000313" key="4">
    <source>
        <dbReference type="Proteomes" id="UP000813444"/>
    </source>
</evidence>
<feature type="transmembrane region" description="Helical" evidence="2">
    <location>
        <begin position="214"/>
        <end position="235"/>
    </location>
</feature>
<protein>
    <submittedName>
        <fullName evidence="3">Sodium bile acid cotransporter</fullName>
    </submittedName>
</protein>
<reference evidence="3" key="1">
    <citation type="journal article" date="2021" name="Nat. Commun.">
        <title>Genetic determinants of endophytism in the Arabidopsis root mycobiome.</title>
        <authorList>
            <person name="Mesny F."/>
            <person name="Miyauchi S."/>
            <person name="Thiergart T."/>
            <person name="Pickel B."/>
            <person name="Atanasova L."/>
            <person name="Karlsson M."/>
            <person name="Huettel B."/>
            <person name="Barry K.W."/>
            <person name="Haridas S."/>
            <person name="Chen C."/>
            <person name="Bauer D."/>
            <person name="Andreopoulos W."/>
            <person name="Pangilinan J."/>
            <person name="LaButti K."/>
            <person name="Riley R."/>
            <person name="Lipzen A."/>
            <person name="Clum A."/>
            <person name="Drula E."/>
            <person name="Henrissat B."/>
            <person name="Kohler A."/>
            <person name="Grigoriev I.V."/>
            <person name="Martin F.M."/>
            <person name="Hacquard S."/>
        </authorList>
    </citation>
    <scope>NUCLEOTIDE SEQUENCE</scope>
    <source>
        <strain evidence="3">MPI-CAGE-CH-0235</strain>
    </source>
</reference>
<feature type="transmembrane region" description="Helical" evidence="2">
    <location>
        <begin position="281"/>
        <end position="304"/>
    </location>
</feature>
<evidence type="ECO:0000313" key="3">
    <source>
        <dbReference type="EMBL" id="KAH7328484.1"/>
    </source>
</evidence>
<dbReference type="EMBL" id="JAGPNK010000001">
    <property type="protein sequence ID" value="KAH7328484.1"/>
    <property type="molecule type" value="Genomic_DNA"/>
</dbReference>
<feature type="transmembrane region" description="Helical" evidence="2">
    <location>
        <begin position="383"/>
        <end position="405"/>
    </location>
</feature>
<name>A0A8K0WXH1_9HYPO</name>
<dbReference type="GO" id="GO:0005886">
    <property type="term" value="C:plasma membrane"/>
    <property type="evidence" value="ECO:0007669"/>
    <property type="project" value="TreeGrafter"/>
</dbReference>
<feature type="transmembrane region" description="Helical" evidence="2">
    <location>
        <begin position="67"/>
        <end position="86"/>
    </location>
</feature>
<feature type="transmembrane region" description="Helical" evidence="2">
    <location>
        <begin position="167"/>
        <end position="190"/>
    </location>
</feature>
<dbReference type="InterPro" id="IPR016833">
    <property type="entry name" value="Put_Na-Bile_cotransptr"/>
</dbReference>
<dbReference type="PIRSF" id="PIRSF026166">
    <property type="entry name" value="UCP026166"/>
    <property type="match status" value="1"/>
</dbReference>
<keyword evidence="2" id="KW-1133">Transmembrane helix</keyword>
<evidence type="ECO:0000256" key="1">
    <source>
        <dbReference type="SAM" id="MobiDB-lite"/>
    </source>
</evidence>